<organism evidence="2 3">
    <name type="scientific">Tsukamurella soli</name>
    <dbReference type="NCBI Taxonomy" id="644556"/>
    <lineage>
        <taxon>Bacteria</taxon>
        <taxon>Bacillati</taxon>
        <taxon>Actinomycetota</taxon>
        <taxon>Actinomycetes</taxon>
        <taxon>Mycobacteriales</taxon>
        <taxon>Tsukamurellaceae</taxon>
        <taxon>Tsukamurella</taxon>
    </lineage>
</organism>
<dbReference type="EMBL" id="BAABFR010000114">
    <property type="protein sequence ID" value="GAA4403922.1"/>
    <property type="molecule type" value="Genomic_DNA"/>
</dbReference>
<sequence length="87" mass="9086">MSVSTPRISPGDPDLGHPVIQKQGVTLGDRDDRVTQIPPPSVSVTLGGVHDLSGSVPEINYNKQKKGASYKELDTAASPPGCIPPRG</sequence>
<name>A0ABP8KC32_9ACTN</name>
<reference evidence="3" key="1">
    <citation type="journal article" date="2019" name="Int. J. Syst. Evol. Microbiol.">
        <title>The Global Catalogue of Microorganisms (GCM) 10K type strain sequencing project: providing services to taxonomists for standard genome sequencing and annotation.</title>
        <authorList>
            <consortium name="The Broad Institute Genomics Platform"/>
            <consortium name="The Broad Institute Genome Sequencing Center for Infectious Disease"/>
            <person name="Wu L."/>
            <person name="Ma J."/>
        </authorList>
    </citation>
    <scope>NUCLEOTIDE SEQUENCE [LARGE SCALE GENOMIC DNA]</scope>
    <source>
        <strain evidence="3">JCM 17688</strain>
    </source>
</reference>
<evidence type="ECO:0000313" key="2">
    <source>
        <dbReference type="EMBL" id="GAA4403922.1"/>
    </source>
</evidence>
<proteinExistence type="predicted"/>
<evidence type="ECO:0000313" key="3">
    <source>
        <dbReference type="Proteomes" id="UP001500635"/>
    </source>
</evidence>
<accession>A0ABP8KC32</accession>
<feature type="region of interest" description="Disordered" evidence="1">
    <location>
        <begin position="1"/>
        <end position="20"/>
    </location>
</feature>
<dbReference type="Proteomes" id="UP001500635">
    <property type="component" value="Unassembled WGS sequence"/>
</dbReference>
<protein>
    <submittedName>
        <fullName evidence="2">Uncharacterized protein</fullName>
    </submittedName>
</protein>
<keyword evidence="3" id="KW-1185">Reference proteome</keyword>
<evidence type="ECO:0000256" key="1">
    <source>
        <dbReference type="SAM" id="MobiDB-lite"/>
    </source>
</evidence>
<feature type="region of interest" description="Disordered" evidence="1">
    <location>
        <begin position="66"/>
        <end position="87"/>
    </location>
</feature>
<gene>
    <name evidence="2" type="ORF">GCM10023147_45920</name>
</gene>
<comment type="caution">
    <text evidence="2">The sequence shown here is derived from an EMBL/GenBank/DDBJ whole genome shotgun (WGS) entry which is preliminary data.</text>
</comment>